<dbReference type="Gene3D" id="2.30.29.50">
    <property type="entry name" value="Bacterial Pleckstrin homology domain"/>
    <property type="match status" value="1"/>
</dbReference>
<sequence length="183" mass="19449">MGMFNVRPDIDAAAAKLSSTLGSKREIQRLPEVLWEGETVEMLATGQYGGGAGLIAMTNLRLIFYKNGIMSPKVEDFPYGKVSSVQWQGGIMMGTLTVYTSGNRADIKNMPKDQGKALADSLRRHIAQGTAPGAPATAPAGSPAPAAGQDVASRLATLDQLRGQGLVSEQEYAQRRAQILDSL</sequence>
<evidence type="ECO:0000313" key="4">
    <source>
        <dbReference type="Proteomes" id="UP001490365"/>
    </source>
</evidence>
<proteinExistence type="predicted"/>
<accession>A0ABV1TPE9</accession>
<evidence type="ECO:0000259" key="2">
    <source>
        <dbReference type="Pfam" id="PF14470"/>
    </source>
</evidence>
<reference evidence="3 4" key="1">
    <citation type="submission" date="2024-06" db="EMBL/GenBank/DDBJ databases">
        <title>The Natural Products Discovery Center: Release of the First 8490 Sequenced Strains for Exploring Actinobacteria Biosynthetic Diversity.</title>
        <authorList>
            <person name="Kalkreuter E."/>
            <person name="Kautsar S.A."/>
            <person name="Yang D."/>
            <person name="Bader C.D."/>
            <person name="Teijaro C.N."/>
            <person name="Fluegel L."/>
            <person name="Davis C.M."/>
            <person name="Simpson J.R."/>
            <person name="Lauterbach L."/>
            <person name="Steele A.D."/>
            <person name="Gui C."/>
            <person name="Meng S."/>
            <person name="Li G."/>
            <person name="Viehrig K."/>
            <person name="Ye F."/>
            <person name="Su P."/>
            <person name="Kiefer A.F."/>
            <person name="Nichols A."/>
            <person name="Cepeda A.J."/>
            <person name="Yan W."/>
            <person name="Fan B."/>
            <person name="Jiang Y."/>
            <person name="Adhikari A."/>
            <person name="Zheng C.-J."/>
            <person name="Schuster L."/>
            <person name="Cowan T.M."/>
            <person name="Smanski M.J."/>
            <person name="Chevrette M.G."/>
            <person name="De Carvalho L.P.S."/>
            <person name="Shen B."/>
        </authorList>
    </citation>
    <scope>NUCLEOTIDE SEQUENCE [LARGE SCALE GENOMIC DNA]</scope>
    <source>
        <strain evidence="3 4">NPDC001694</strain>
    </source>
</reference>
<feature type="region of interest" description="Disordered" evidence="1">
    <location>
        <begin position="129"/>
        <end position="149"/>
    </location>
</feature>
<dbReference type="InterPro" id="IPR037063">
    <property type="entry name" value="PHb_sf"/>
</dbReference>
<dbReference type="RefSeq" id="WP_351959881.1">
    <property type="nucleotide sequence ID" value="NZ_JBEOZM010000016.1"/>
</dbReference>
<evidence type="ECO:0000256" key="1">
    <source>
        <dbReference type="SAM" id="MobiDB-lite"/>
    </source>
</evidence>
<protein>
    <submittedName>
        <fullName evidence="3">PH domain-containing protein</fullName>
    </submittedName>
</protein>
<dbReference type="Pfam" id="PF14470">
    <property type="entry name" value="bPH_3"/>
    <property type="match status" value="1"/>
</dbReference>
<dbReference type="Proteomes" id="UP001490365">
    <property type="component" value="Unassembled WGS sequence"/>
</dbReference>
<dbReference type="InterPro" id="IPR039519">
    <property type="entry name" value="YokE-like_PH"/>
</dbReference>
<gene>
    <name evidence="3" type="ORF">ABT211_30050</name>
</gene>
<comment type="caution">
    <text evidence="3">The sequence shown here is derived from an EMBL/GenBank/DDBJ whole genome shotgun (WGS) entry which is preliminary data.</text>
</comment>
<dbReference type="EMBL" id="JBEOZM010000016">
    <property type="protein sequence ID" value="MER6271503.1"/>
    <property type="molecule type" value="Genomic_DNA"/>
</dbReference>
<keyword evidence="4" id="KW-1185">Reference proteome</keyword>
<evidence type="ECO:0000313" key="3">
    <source>
        <dbReference type="EMBL" id="MER6271503.1"/>
    </source>
</evidence>
<organism evidence="3 4">
    <name type="scientific">Streptomyces sp. 900105755</name>
    <dbReference type="NCBI Taxonomy" id="3154389"/>
    <lineage>
        <taxon>Bacteria</taxon>
        <taxon>Bacillati</taxon>
        <taxon>Actinomycetota</taxon>
        <taxon>Actinomycetes</taxon>
        <taxon>Kitasatosporales</taxon>
        <taxon>Streptomycetaceae</taxon>
        <taxon>Streptomyces</taxon>
    </lineage>
</organism>
<feature type="domain" description="YokE-like PH" evidence="2">
    <location>
        <begin position="36"/>
        <end position="122"/>
    </location>
</feature>
<name>A0ABV1TPE9_9ACTN</name>